<comment type="caution">
    <text evidence="2">The sequence shown here is derived from an EMBL/GenBank/DDBJ whole genome shotgun (WGS) entry which is preliminary data.</text>
</comment>
<dbReference type="EMBL" id="MFJL01000041">
    <property type="protein sequence ID" value="OGG12806.1"/>
    <property type="molecule type" value="Genomic_DNA"/>
</dbReference>
<dbReference type="InterPro" id="IPR029044">
    <property type="entry name" value="Nucleotide-diphossugar_trans"/>
</dbReference>
<dbReference type="Proteomes" id="UP000176923">
    <property type="component" value="Unassembled WGS sequence"/>
</dbReference>
<evidence type="ECO:0000259" key="1">
    <source>
        <dbReference type="Pfam" id="PF00535"/>
    </source>
</evidence>
<evidence type="ECO:0000313" key="2">
    <source>
        <dbReference type="EMBL" id="OGG12806.1"/>
    </source>
</evidence>
<dbReference type="AlphaFoldDB" id="A0A1F5ZJX7"/>
<dbReference type="STRING" id="1798382.A3D77_07155"/>
<sequence length="259" mass="30290">MKKNLSAVIITRNDSDDLEDCIKELSFADEIIVIDNNSTDDTAKIAKSLKAMVYNVGGLDFSYLRNIGKEKSEGEWILYIDTDERITKELKNEIVSFLKKPGDYMAGLFIRKNFFFGSPWNHSDRMTRLMKKEALIGWHGQLHETPHVRGNVYTFKNPLLHYTHDNLTQMVSKTNEWSEIEAQLRYQNNHPHIVGWRLIRVMITAFFQSYIREGGWKCKTVGVVESIYQSFSMFITYAKLWEKQNRALIEEKDYDKPNS</sequence>
<accession>A0A1F5ZJX7</accession>
<organism evidence="2 3">
    <name type="scientific">Candidatus Gottesmanbacteria bacterium RIFCSPHIGHO2_02_FULL_39_11</name>
    <dbReference type="NCBI Taxonomy" id="1798382"/>
    <lineage>
        <taxon>Bacteria</taxon>
        <taxon>Candidatus Gottesmaniibacteriota</taxon>
    </lineage>
</organism>
<evidence type="ECO:0000313" key="3">
    <source>
        <dbReference type="Proteomes" id="UP000176923"/>
    </source>
</evidence>
<dbReference type="SUPFAM" id="SSF53448">
    <property type="entry name" value="Nucleotide-diphospho-sugar transferases"/>
    <property type="match status" value="1"/>
</dbReference>
<name>A0A1F5ZJX7_9BACT</name>
<dbReference type="CDD" id="cd02511">
    <property type="entry name" value="Beta4Glucosyltransferase"/>
    <property type="match status" value="1"/>
</dbReference>
<feature type="domain" description="Glycosyltransferase 2-like" evidence="1">
    <location>
        <begin position="6"/>
        <end position="132"/>
    </location>
</feature>
<dbReference type="PANTHER" id="PTHR43630">
    <property type="entry name" value="POLY-BETA-1,6-N-ACETYL-D-GLUCOSAMINE SYNTHASE"/>
    <property type="match status" value="1"/>
</dbReference>
<dbReference type="PANTHER" id="PTHR43630:SF2">
    <property type="entry name" value="GLYCOSYLTRANSFERASE"/>
    <property type="match status" value="1"/>
</dbReference>
<protein>
    <recommendedName>
        <fullName evidence="1">Glycosyltransferase 2-like domain-containing protein</fullName>
    </recommendedName>
</protein>
<reference evidence="2 3" key="1">
    <citation type="journal article" date="2016" name="Nat. Commun.">
        <title>Thousands of microbial genomes shed light on interconnected biogeochemical processes in an aquifer system.</title>
        <authorList>
            <person name="Anantharaman K."/>
            <person name="Brown C.T."/>
            <person name="Hug L.A."/>
            <person name="Sharon I."/>
            <person name="Castelle C.J."/>
            <person name="Probst A.J."/>
            <person name="Thomas B.C."/>
            <person name="Singh A."/>
            <person name="Wilkins M.J."/>
            <person name="Karaoz U."/>
            <person name="Brodie E.L."/>
            <person name="Williams K.H."/>
            <person name="Hubbard S.S."/>
            <person name="Banfield J.F."/>
        </authorList>
    </citation>
    <scope>NUCLEOTIDE SEQUENCE [LARGE SCALE GENOMIC DNA]</scope>
</reference>
<dbReference type="InterPro" id="IPR001173">
    <property type="entry name" value="Glyco_trans_2-like"/>
</dbReference>
<dbReference type="Gene3D" id="3.90.550.10">
    <property type="entry name" value="Spore Coat Polysaccharide Biosynthesis Protein SpsA, Chain A"/>
    <property type="match status" value="1"/>
</dbReference>
<dbReference type="Pfam" id="PF00535">
    <property type="entry name" value="Glycos_transf_2"/>
    <property type="match status" value="1"/>
</dbReference>
<gene>
    <name evidence="2" type="ORF">A3D77_07155</name>
</gene>
<proteinExistence type="predicted"/>